<dbReference type="CDD" id="cd13517">
    <property type="entry name" value="PBP2_ModA3_like"/>
    <property type="match status" value="1"/>
</dbReference>
<dbReference type="SUPFAM" id="SSF53850">
    <property type="entry name" value="Periplasmic binding protein-like II"/>
    <property type="match status" value="1"/>
</dbReference>
<name>A0ABM7T695_9CLOT</name>
<gene>
    <name evidence="4" type="primary">modA_1</name>
    <name evidence="4" type="ORF">psyc5s11_04950</name>
</gene>
<sequence length="281" mass="30810">MKFKRIIWAGLINLIIITVFLGCTATQKPAQGDSNTTKKAENQLDTSENKKYEGKTLLVYCAAGVNNPMNTIGEKFKEKYGADVQFTYANSTELISQMEITKKGDICILASVEDYQVAKDKNLIKDEKELVKHIPAIAVPKGNPAKINSLKDFGKSGVKIIIGDPQTSPLGKLANKLFEKQGVLDAAKNNTVATFSTVNEVVTFLSQGKGDCSIVWEDNILNASKDLDLIAIPESENAIKTMPICTLQSSPDNELAQEFMKYAGSDEANEILKKFNLKPIQ</sequence>
<accession>A0ABM7T695</accession>
<keyword evidence="2" id="KW-0479">Metal-binding</keyword>
<dbReference type="InterPro" id="IPR050682">
    <property type="entry name" value="ModA/WtpA"/>
</dbReference>
<evidence type="ECO:0000256" key="3">
    <source>
        <dbReference type="ARBA" id="ARBA00022729"/>
    </source>
</evidence>
<dbReference type="PANTHER" id="PTHR30632">
    <property type="entry name" value="MOLYBDATE-BINDING PERIPLASMIC PROTEIN"/>
    <property type="match status" value="1"/>
</dbReference>
<comment type="similarity">
    <text evidence="1">Belongs to the bacterial solute-binding protein ModA family.</text>
</comment>
<dbReference type="PANTHER" id="PTHR30632:SF0">
    <property type="entry name" value="SULFATE-BINDING PROTEIN"/>
    <property type="match status" value="1"/>
</dbReference>
<proteinExistence type="inferred from homology"/>
<dbReference type="Pfam" id="PF13531">
    <property type="entry name" value="SBP_bac_11"/>
    <property type="match status" value="1"/>
</dbReference>
<reference evidence="5" key="1">
    <citation type="submission" date="2021-07" db="EMBL/GenBank/DDBJ databases">
        <title>Complete genome sequencing of a Clostridium isolate.</title>
        <authorList>
            <person name="Ueki A."/>
            <person name="Tonouchi A."/>
        </authorList>
    </citation>
    <scope>NUCLEOTIDE SEQUENCE [LARGE SCALE GENOMIC DNA]</scope>
    <source>
        <strain evidence="5">C5S11</strain>
    </source>
</reference>
<keyword evidence="3" id="KW-0732">Signal</keyword>
<evidence type="ECO:0000313" key="5">
    <source>
        <dbReference type="Proteomes" id="UP000824633"/>
    </source>
</evidence>
<dbReference type="PROSITE" id="PS51257">
    <property type="entry name" value="PROKAR_LIPOPROTEIN"/>
    <property type="match status" value="1"/>
</dbReference>
<evidence type="ECO:0000256" key="1">
    <source>
        <dbReference type="ARBA" id="ARBA00009175"/>
    </source>
</evidence>
<organism evidence="4 5">
    <name type="scientific">Clostridium gelidum</name>
    <dbReference type="NCBI Taxonomy" id="704125"/>
    <lineage>
        <taxon>Bacteria</taxon>
        <taxon>Bacillati</taxon>
        <taxon>Bacillota</taxon>
        <taxon>Clostridia</taxon>
        <taxon>Eubacteriales</taxon>
        <taxon>Clostridiaceae</taxon>
        <taxon>Clostridium</taxon>
    </lineage>
</organism>
<evidence type="ECO:0000313" key="4">
    <source>
        <dbReference type="EMBL" id="BCZ44428.1"/>
    </source>
</evidence>
<protein>
    <submittedName>
        <fullName evidence="4">ABC transporter substrate-binding protein</fullName>
    </submittedName>
</protein>
<dbReference type="RefSeq" id="WP_224036105.1">
    <property type="nucleotide sequence ID" value="NZ_AP024849.1"/>
</dbReference>
<keyword evidence="5" id="KW-1185">Reference proteome</keyword>
<dbReference type="EMBL" id="AP024849">
    <property type="protein sequence ID" value="BCZ44428.1"/>
    <property type="molecule type" value="Genomic_DNA"/>
</dbReference>
<dbReference type="Gene3D" id="3.40.190.10">
    <property type="entry name" value="Periplasmic binding protein-like II"/>
    <property type="match status" value="2"/>
</dbReference>
<dbReference type="NCBIfam" id="TIGR01256">
    <property type="entry name" value="modA"/>
    <property type="match status" value="1"/>
</dbReference>
<evidence type="ECO:0000256" key="2">
    <source>
        <dbReference type="ARBA" id="ARBA00022723"/>
    </source>
</evidence>
<dbReference type="PIRSF" id="PIRSF004846">
    <property type="entry name" value="ModA"/>
    <property type="match status" value="1"/>
</dbReference>
<dbReference type="Proteomes" id="UP000824633">
    <property type="component" value="Chromosome"/>
</dbReference>
<dbReference type="InterPro" id="IPR005950">
    <property type="entry name" value="ModA"/>
</dbReference>